<organism evidence="6 7">
    <name type="scientific">Anaerostipes hominis</name>
    <name type="common">ex Liu et al. 2021</name>
    <dbReference type="NCBI Taxonomy" id="2763018"/>
    <lineage>
        <taxon>Bacteria</taxon>
        <taxon>Bacillati</taxon>
        <taxon>Bacillota</taxon>
        <taxon>Clostridia</taxon>
        <taxon>Lachnospirales</taxon>
        <taxon>Lachnospiraceae</taxon>
        <taxon>Anaerostipes</taxon>
    </lineage>
</organism>
<dbReference type="Pfam" id="PF03610">
    <property type="entry name" value="EIIA-man"/>
    <property type="match status" value="1"/>
</dbReference>
<dbReference type="PANTHER" id="PTHR30185:SF15">
    <property type="entry name" value="CRYPTIC BETA-GLUCOSIDE BGL OPERON ANTITERMINATOR"/>
    <property type="match status" value="1"/>
</dbReference>
<name>A0ABR7FUP3_9FIRM</name>
<dbReference type="SUPFAM" id="SSF63520">
    <property type="entry name" value="PTS-regulatory domain, PRD"/>
    <property type="match status" value="2"/>
</dbReference>
<feature type="domain" description="PRD" evidence="5">
    <location>
        <begin position="417"/>
        <end position="522"/>
    </location>
</feature>
<dbReference type="Gene3D" id="1.10.1790.10">
    <property type="entry name" value="PRD domain"/>
    <property type="match status" value="2"/>
</dbReference>
<dbReference type="InterPro" id="IPR004701">
    <property type="entry name" value="PTS_EIIA_man-typ"/>
</dbReference>
<evidence type="ECO:0000313" key="7">
    <source>
        <dbReference type="Proteomes" id="UP000635828"/>
    </source>
</evidence>
<dbReference type="EMBL" id="JACOOS010000025">
    <property type="protein sequence ID" value="MBC5678927.1"/>
    <property type="molecule type" value="Genomic_DNA"/>
</dbReference>
<dbReference type="InterPro" id="IPR027417">
    <property type="entry name" value="P-loop_NTPase"/>
</dbReference>
<dbReference type="InterPro" id="IPR036390">
    <property type="entry name" value="WH_DNA-bd_sf"/>
</dbReference>
<keyword evidence="1" id="KW-0808">Transferase</keyword>
<keyword evidence="2" id="KW-0677">Repeat</keyword>
<dbReference type="PROSITE" id="PS50045">
    <property type="entry name" value="SIGMA54_INTERACT_4"/>
    <property type="match status" value="1"/>
</dbReference>
<evidence type="ECO:0000256" key="2">
    <source>
        <dbReference type="ARBA" id="ARBA00022737"/>
    </source>
</evidence>
<gene>
    <name evidence="6" type="ORF">H8S22_15510</name>
</gene>
<proteinExistence type="predicted"/>
<sequence length="866" mass="100481">MKLNKNNKERVYEFITTYSLEFEHDEYPRFTTNFLSGKLGMQRTNLSSILNQLVNEGKLIKQKGRPVMYQYINLSEEAEEVFKRLIGYDQSLKDAVAVAKATILYPKGRSSILITAERGCGAHYFAETVFQFAVKSGVVKNKEVLLTFDCKAYREIPDYQQKLLFGTEDEVGILNQSENGMLLINHIDLLPAYERRRLLSTKERGILICRTDSNADQEIYHSLQEKTDFEIKLPILNERSLEERFQLVQRFLCDEITNIGKNLEMDAKILSALLLYESVDNVTGLKKDIHTGCVNCYARKGSSKNKFIEILLSDFPPYVRKGLIYLKVHKEELDKLVSEQYVYAFTHSTMLKKQAQKAEEKKDIYQSIDDRKKKYKKQEIQEEEIDAYVSVALKEDFQKYYNELSEKISNRTMLKNIIANKMIEHVDMFLKKAEETFQIKYDEKIMCALCLHMNSALIRNESKQRVSNEEITQMTVSYPQEYQLAKEFVLETEKIFHTKLNVDEIMFVMMFLLEERVTKKQQVVTLIAMHGDYSAQAVVKTVNELSNENNTYAFNLPLDKNMKEAYEDFKKEIIRIDQGKGIILIYDMGSLRTMAESIAAETNIDIRFVESPITLIGVACSNKASEEKAIDDIYGYLQENFKTAAYSRNYDGSNKIVVIISKSETEAEKIQRFINENMSWNDIKIRRVVLTNEGQLYSMIDGIADEGEIVGIVGDYDPLLYQYQFIDVNQLMKSEKTNLNDYIQTQNELDKTGITETYEYLEGNFPELDMAKMEIYLDDFMQQVEYLLNVKLDENKKIGLIIHIVCLLDRIRQGYTPSISFIASGVIDKNKEMVPEVKKILEPMEKEFNVYINETEIATIITIIRE</sequence>
<feature type="domain" description="PRD" evidence="5">
    <location>
        <begin position="768"/>
        <end position="866"/>
    </location>
</feature>
<dbReference type="Gene3D" id="3.40.50.300">
    <property type="entry name" value="P-loop containing nucleotide triphosphate hydrolases"/>
    <property type="match status" value="1"/>
</dbReference>
<evidence type="ECO:0000259" key="3">
    <source>
        <dbReference type="PROSITE" id="PS50045"/>
    </source>
</evidence>
<dbReference type="SUPFAM" id="SSF46785">
    <property type="entry name" value="Winged helix' DNA-binding domain"/>
    <property type="match status" value="1"/>
</dbReference>
<reference evidence="6 7" key="1">
    <citation type="submission" date="2020-08" db="EMBL/GenBank/DDBJ databases">
        <title>Genome public.</title>
        <authorList>
            <person name="Liu C."/>
            <person name="Sun Q."/>
        </authorList>
    </citation>
    <scope>NUCLEOTIDE SEQUENCE [LARGE SCALE GENOMIC DNA]</scope>
    <source>
        <strain evidence="6 7">NSJ-7</strain>
    </source>
</reference>
<dbReference type="InterPro" id="IPR036634">
    <property type="entry name" value="PRD_sf"/>
</dbReference>
<comment type="caution">
    <text evidence="6">The sequence shown here is derived from an EMBL/GenBank/DDBJ whole genome shotgun (WGS) entry which is preliminary data.</text>
</comment>
<feature type="domain" description="PTS EIIA type-4" evidence="4">
    <location>
        <begin position="522"/>
        <end position="645"/>
    </location>
</feature>
<dbReference type="RefSeq" id="WP_024728929.1">
    <property type="nucleotide sequence ID" value="NZ_JACOOS010000025.1"/>
</dbReference>
<dbReference type="SUPFAM" id="SSF53062">
    <property type="entry name" value="PTS system fructose IIA component-like"/>
    <property type="match status" value="1"/>
</dbReference>
<dbReference type="InterPro" id="IPR050661">
    <property type="entry name" value="BglG_antiterminators"/>
</dbReference>
<feature type="domain" description="Sigma-54 factor interaction" evidence="3">
    <location>
        <begin position="85"/>
        <end position="294"/>
    </location>
</feature>
<dbReference type="PROSITE" id="PS51096">
    <property type="entry name" value="PTS_EIIA_TYPE_4"/>
    <property type="match status" value="1"/>
</dbReference>
<evidence type="ECO:0000313" key="6">
    <source>
        <dbReference type="EMBL" id="MBC5678927.1"/>
    </source>
</evidence>
<dbReference type="Proteomes" id="UP000635828">
    <property type="component" value="Unassembled WGS sequence"/>
</dbReference>
<dbReference type="Pfam" id="PF00874">
    <property type="entry name" value="PRD"/>
    <property type="match status" value="2"/>
</dbReference>
<dbReference type="Gene3D" id="3.40.50.510">
    <property type="entry name" value="Phosphotransferase system, mannose-type IIA component"/>
    <property type="match status" value="1"/>
</dbReference>
<protein>
    <submittedName>
        <fullName evidence="6">PRD domain-containing protein</fullName>
    </submittedName>
</protein>
<dbReference type="InterPro" id="IPR036662">
    <property type="entry name" value="PTS_EIIA_man-typ_sf"/>
</dbReference>
<dbReference type="PROSITE" id="PS51372">
    <property type="entry name" value="PRD_2"/>
    <property type="match status" value="2"/>
</dbReference>
<accession>A0ABR7FUP3</accession>
<evidence type="ECO:0000259" key="4">
    <source>
        <dbReference type="PROSITE" id="PS51096"/>
    </source>
</evidence>
<dbReference type="InterPro" id="IPR011608">
    <property type="entry name" value="PRD"/>
</dbReference>
<dbReference type="PANTHER" id="PTHR30185">
    <property type="entry name" value="CRYPTIC BETA-GLUCOSIDE BGL OPERON ANTITERMINATOR"/>
    <property type="match status" value="1"/>
</dbReference>
<keyword evidence="7" id="KW-1185">Reference proteome</keyword>
<evidence type="ECO:0000259" key="5">
    <source>
        <dbReference type="PROSITE" id="PS51372"/>
    </source>
</evidence>
<evidence type="ECO:0000256" key="1">
    <source>
        <dbReference type="ARBA" id="ARBA00022679"/>
    </source>
</evidence>
<dbReference type="InterPro" id="IPR002078">
    <property type="entry name" value="Sigma_54_int"/>
</dbReference>